<evidence type="ECO:0000313" key="3">
    <source>
        <dbReference type="Proteomes" id="UP000261560"/>
    </source>
</evidence>
<dbReference type="GeneTree" id="ENSGT00940000179746"/>
<reference evidence="2" key="1">
    <citation type="submission" date="2025-08" db="UniProtKB">
        <authorList>
            <consortium name="Ensembl"/>
        </authorList>
    </citation>
    <scope>IDENTIFICATION</scope>
</reference>
<name>A0A3B3DFW0_ORYME</name>
<organism evidence="2 3">
    <name type="scientific">Oryzias melastigma</name>
    <name type="common">Marine medaka</name>
    <dbReference type="NCBI Taxonomy" id="30732"/>
    <lineage>
        <taxon>Eukaryota</taxon>
        <taxon>Metazoa</taxon>
        <taxon>Chordata</taxon>
        <taxon>Craniata</taxon>
        <taxon>Vertebrata</taxon>
        <taxon>Euteleostomi</taxon>
        <taxon>Actinopterygii</taxon>
        <taxon>Neopterygii</taxon>
        <taxon>Teleostei</taxon>
        <taxon>Neoteleostei</taxon>
        <taxon>Acanthomorphata</taxon>
        <taxon>Ovalentaria</taxon>
        <taxon>Atherinomorphae</taxon>
        <taxon>Beloniformes</taxon>
        <taxon>Adrianichthyidae</taxon>
        <taxon>Oryziinae</taxon>
        <taxon>Oryzias</taxon>
    </lineage>
</organism>
<dbReference type="Proteomes" id="UP000261560">
    <property type="component" value="Unplaced"/>
</dbReference>
<keyword evidence="3" id="KW-1185">Reference proteome</keyword>
<dbReference type="Ensembl" id="ENSOMET00000032022.1">
    <property type="protein sequence ID" value="ENSOMEP00000028761.1"/>
    <property type="gene ID" value="ENSOMEG00000012001.1"/>
</dbReference>
<evidence type="ECO:0000313" key="2">
    <source>
        <dbReference type="Ensembl" id="ENSOMEP00000028761.1"/>
    </source>
</evidence>
<accession>A0A3B3DFW0</accession>
<dbReference type="AlphaFoldDB" id="A0A3B3DFW0"/>
<dbReference type="InterPro" id="IPR009643">
    <property type="entry name" value="HS1-bd"/>
</dbReference>
<protein>
    <submittedName>
        <fullName evidence="2">Uncharacterized protein</fullName>
    </submittedName>
</protein>
<dbReference type="GO" id="GO:0003714">
    <property type="term" value="F:transcription corepressor activity"/>
    <property type="evidence" value="ECO:0007669"/>
    <property type="project" value="InterPro"/>
</dbReference>
<comment type="similarity">
    <text evidence="1">Belongs to the HSBP1 family.</text>
</comment>
<dbReference type="PaxDb" id="30732-ENSOMEP00000028761"/>
<proteinExistence type="inferred from homology"/>
<dbReference type="Pfam" id="PF06825">
    <property type="entry name" value="HSBP1"/>
    <property type="match status" value="1"/>
</dbReference>
<evidence type="ECO:0000256" key="1">
    <source>
        <dbReference type="ARBA" id="ARBA00006349"/>
    </source>
</evidence>
<sequence length="79" mass="9192">GQFWFFKSQIICIENKHQLKCKAELSLTWTLDQMGRRIKDLEKNVAELMSQAGMEASSDVMDVRETNDFGKDFDLNFLT</sequence>
<reference evidence="2" key="2">
    <citation type="submission" date="2025-09" db="UniProtKB">
        <authorList>
            <consortium name="Ensembl"/>
        </authorList>
    </citation>
    <scope>IDENTIFICATION</scope>
</reference>